<keyword evidence="3" id="KW-1185">Reference proteome</keyword>
<feature type="transmembrane region" description="Helical" evidence="1">
    <location>
        <begin position="205"/>
        <end position="223"/>
    </location>
</feature>
<keyword evidence="1" id="KW-0472">Membrane</keyword>
<sequence>MIGGSQLSFAFSAGVFTFLAPCAYPLLPGYVAYFLGEGDGQSTTPPLVTRLRRAVVVASVTSLGFFLVYAVLAGVAGALGAKALSNVSTLELVVGVLLIGLGLGMASGRFQPSMHLPLPERRRSVGGFFAFGVVYAAAAAGCTAPLFVAIAGVALNASPTGAVLLFGAYATGMSLLMLAVTLLAALGRAAILQRLSASTGRVTRVAGVVLVVAGVVQLYYYLVVFDGLATLGL</sequence>
<accession>A0A1G9UWU8</accession>
<organism evidence="2 3">
    <name type="scientific">Haloarchaeobius iranensis</name>
    <dbReference type="NCBI Taxonomy" id="996166"/>
    <lineage>
        <taxon>Archaea</taxon>
        <taxon>Methanobacteriati</taxon>
        <taxon>Methanobacteriota</taxon>
        <taxon>Stenosarchaea group</taxon>
        <taxon>Halobacteria</taxon>
        <taxon>Halobacteriales</taxon>
        <taxon>Halorubellaceae</taxon>
        <taxon>Haloarchaeobius</taxon>
    </lineage>
</organism>
<feature type="transmembrane region" description="Helical" evidence="1">
    <location>
        <begin position="6"/>
        <end position="33"/>
    </location>
</feature>
<dbReference type="AlphaFoldDB" id="A0A1G9UWU8"/>
<dbReference type="STRING" id="996166.SAMN05192554_10554"/>
<feature type="transmembrane region" description="Helical" evidence="1">
    <location>
        <begin position="54"/>
        <end position="81"/>
    </location>
</feature>
<feature type="transmembrane region" description="Helical" evidence="1">
    <location>
        <begin position="87"/>
        <end position="107"/>
    </location>
</feature>
<protein>
    <submittedName>
        <fullName evidence="2">Cytochrome c-type biogenesis protein</fullName>
    </submittedName>
</protein>
<dbReference type="PANTHER" id="PTHR31272:SF9">
    <property type="entry name" value="BLL1027 PROTEIN"/>
    <property type="match status" value="1"/>
</dbReference>
<dbReference type="OrthoDB" id="205803at2157"/>
<feature type="transmembrane region" description="Helical" evidence="1">
    <location>
        <begin position="161"/>
        <end position="184"/>
    </location>
</feature>
<dbReference type="InterPro" id="IPR051790">
    <property type="entry name" value="Cytochrome_c-biogenesis_DsbD"/>
</dbReference>
<name>A0A1G9UWU8_9EURY</name>
<dbReference type="EMBL" id="FNIA01000005">
    <property type="protein sequence ID" value="SDM64412.1"/>
    <property type="molecule type" value="Genomic_DNA"/>
</dbReference>
<keyword evidence="1" id="KW-1133">Transmembrane helix</keyword>
<evidence type="ECO:0000313" key="2">
    <source>
        <dbReference type="EMBL" id="SDM64412.1"/>
    </source>
</evidence>
<dbReference type="PANTHER" id="PTHR31272">
    <property type="entry name" value="CYTOCHROME C-TYPE BIOGENESIS PROTEIN HI_1454-RELATED"/>
    <property type="match status" value="1"/>
</dbReference>
<evidence type="ECO:0000313" key="3">
    <source>
        <dbReference type="Proteomes" id="UP000199370"/>
    </source>
</evidence>
<feature type="transmembrane region" description="Helical" evidence="1">
    <location>
        <begin position="128"/>
        <end position="155"/>
    </location>
</feature>
<keyword evidence="1" id="KW-0812">Transmembrane</keyword>
<reference evidence="2 3" key="1">
    <citation type="submission" date="2016-10" db="EMBL/GenBank/DDBJ databases">
        <authorList>
            <person name="de Groot N.N."/>
        </authorList>
    </citation>
    <scope>NUCLEOTIDE SEQUENCE [LARGE SCALE GENOMIC DNA]</scope>
    <source>
        <strain evidence="3">EB21,IBRC-M 10013,KCTC 4048</strain>
    </source>
</reference>
<proteinExistence type="predicted"/>
<gene>
    <name evidence="2" type="ORF">SAMN05192554_10554</name>
</gene>
<dbReference type="RefSeq" id="WP_089732064.1">
    <property type="nucleotide sequence ID" value="NZ_FNIA01000005.1"/>
</dbReference>
<evidence type="ECO:0000256" key="1">
    <source>
        <dbReference type="SAM" id="Phobius"/>
    </source>
</evidence>
<dbReference type="Proteomes" id="UP000199370">
    <property type="component" value="Unassembled WGS sequence"/>
</dbReference>